<reference evidence="1 2" key="1">
    <citation type="submission" date="2020-08" db="EMBL/GenBank/DDBJ databases">
        <title>Exploring microbial biodiversity for novel pathways involved in the catabolism of aromatic compounds derived from lignin.</title>
        <authorList>
            <person name="Elkins J."/>
        </authorList>
    </citation>
    <scope>NUCLEOTIDE SEQUENCE [LARGE SCALE GENOMIC DNA]</scope>
    <source>
        <strain evidence="1 2">B1D3A</strain>
    </source>
</reference>
<accession>A0ABR6NFE2</accession>
<evidence type="ECO:0000313" key="1">
    <source>
        <dbReference type="EMBL" id="MBB5985995.1"/>
    </source>
</evidence>
<comment type="caution">
    <text evidence="1">The sequence shown here is derived from an EMBL/GenBank/DDBJ whole genome shotgun (WGS) entry which is preliminary data.</text>
</comment>
<protein>
    <submittedName>
        <fullName evidence="1">Uncharacterized protein</fullName>
    </submittedName>
</protein>
<dbReference type="RefSeq" id="WP_184153027.1">
    <property type="nucleotide sequence ID" value="NZ_JACHKA010000001.1"/>
</dbReference>
<dbReference type="Proteomes" id="UP001138540">
    <property type="component" value="Unassembled WGS sequence"/>
</dbReference>
<name>A0ABR6NFE2_9SPHN</name>
<organism evidence="1 2">
    <name type="scientific">Sphingobium lignivorans</name>
    <dbReference type="NCBI Taxonomy" id="2735886"/>
    <lineage>
        <taxon>Bacteria</taxon>
        <taxon>Pseudomonadati</taxon>
        <taxon>Pseudomonadota</taxon>
        <taxon>Alphaproteobacteria</taxon>
        <taxon>Sphingomonadales</taxon>
        <taxon>Sphingomonadaceae</taxon>
        <taxon>Sphingobium</taxon>
    </lineage>
</organism>
<proteinExistence type="predicted"/>
<sequence length="79" mass="9185">MAADRGLQPDQSERLYVMRDIMHPRFWRLCWSKPGSDCYVMAEGECSARYYTRMMDAIAAGQRRYGETATRAPWSDSRA</sequence>
<gene>
    <name evidence="1" type="ORF">HNP60_001969</name>
</gene>
<evidence type="ECO:0000313" key="2">
    <source>
        <dbReference type="Proteomes" id="UP001138540"/>
    </source>
</evidence>
<keyword evidence="2" id="KW-1185">Reference proteome</keyword>
<dbReference type="EMBL" id="JACHKA010000001">
    <property type="protein sequence ID" value="MBB5985995.1"/>
    <property type="molecule type" value="Genomic_DNA"/>
</dbReference>